<keyword evidence="6 11" id="KW-0812">Transmembrane</keyword>
<feature type="transmembrane region" description="Helical" evidence="11">
    <location>
        <begin position="320"/>
        <end position="341"/>
    </location>
</feature>
<sequence length="587" mass="63021">MSLIGSTVIFLGAAVLAVPLFTRLKLGAILGYLVAGALIGPSVFNLVSDPDTILHFAELGVVLLLFLIGIELEPEKLWRLRGAVVLTGGGQMLACAGLIGLALLWLLGDWPVALVIALALALSSTAFAIQLMNEHRMLNSPPGQQGFGILLMQDLAVIPILLLVESLAARGSPDAPAWYVGIGAIVLVLLVGRFLLNPFLRLVARSGSAEVMTASALLIVLLTALGMDAAGLSMGMGAFLAGVLLANSSFRHQLEMEIEPFKGLLLGLFFIAIGMNLDLGLLTREPVLILGAAVALVALKTAVIWTLLRASGQVSRDAMRVGLMLSQGGEFAFVVMAQAAANGLIEPALANQVTLIVGVSMALTAPLVILHSQFFSSQNCPRVYDDSREQAEPAVIIAGFGRFGQITGRILAANGIPFTALDNDAEHIEFVKKFGNRVFYGDATRLDLLKTAGIEHARVVLLALDDESQCLRVAELVRENYPQVRVVARAHNRMSVRLFNQLGVAGVVREMLAGSLLAADQVLREYGFDEAEAERMVELFRRHDEETLQNSLQMTDDMDALIEHSRYSREELASLFQQDREDLAGGG</sequence>
<dbReference type="GO" id="GO:0012505">
    <property type="term" value="C:endomembrane system"/>
    <property type="evidence" value="ECO:0007669"/>
    <property type="project" value="UniProtKB-SubCell"/>
</dbReference>
<dbReference type="PANTHER" id="PTHR46157">
    <property type="entry name" value="K(+) EFFLUX ANTIPORTER 3, CHLOROPLASTIC"/>
    <property type="match status" value="1"/>
</dbReference>
<feature type="transmembrane region" description="Helical" evidence="11">
    <location>
        <begin position="112"/>
        <end position="133"/>
    </location>
</feature>
<dbReference type="InterPro" id="IPR036291">
    <property type="entry name" value="NAD(P)-bd_dom_sf"/>
</dbReference>
<comment type="similarity">
    <text evidence="2">Belongs to the monovalent cation:proton antiporter 2 (CPA2) transporter (TC 2.A.37) family.</text>
</comment>
<feature type="domain" description="RCK N-terminal" evidence="12">
    <location>
        <begin position="392"/>
        <end position="508"/>
    </location>
</feature>
<feature type="transmembrane region" description="Helical" evidence="11">
    <location>
        <begin position="262"/>
        <end position="282"/>
    </location>
</feature>
<evidence type="ECO:0000259" key="12">
    <source>
        <dbReference type="PROSITE" id="PS51201"/>
    </source>
</evidence>
<feature type="transmembrane region" description="Helical" evidence="11">
    <location>
        <begin position="232"/>
        <end position="250"/>
    </location>
</feature>
<keyword evidence="7" id="KW-0630">Potassium</keyword>
<gene>
    <name evidence="13" type="ORF">F0M18_16930</name>
</gene>
<reference evidence="13 14" key="1">
    <citation type="submission" date="2019-09" db="EMBL/GenBank/DDBJ databases">
        <authorList>
            <person name="Chen X.-Y."/>
        </authorList>
    </citation>
    <scope>NUCLEOTIDE SEQUENCE [LARGE SCALE GENOMIC DNA]</scope>
    <source>
        <strain evidence="13 14">NY5</strain>
    </source>
</reference>
<keyword evidence="14" id="KW-1185">Reference proteome</keyword>
<protein>
    <submittedName>
        <fullName evidence="13">Potassium transporter</fullName>
    </submittedName>
</protein>
<dbReference type="AlphaFoldDB" id="A0A5B0WQM2"/>
<dbReference type="GO" id="GO:1902600">
    <property type="term" value="P:proton transmembrane transport"/>
    <property type="evidence" value="ECO:0007669"/>
    <property type="project" value="InterPro"/>
</dbReference>
<dbReference type="PROSITE" id="PS51201">
    <property type="entry name" value="RCK_N"/>
    <property type="match status" value="1"/>
</dbReference>
<evidence type="ECO:0000313" key="13">
    <source>
        <dbReference type="EMBL" id="KAA1188887.1"/>
    </source>
</evidence>
<dbReference type="Proteomes" id="UP000323708">
    <property type="component" value="Unassembled WGS sequence"/>
</dbReference>
<comment type="caution">
    <text evidence="13">The sequence shown here is derived from an EMBL/GenBank/DDBJ whole genome shotgun (WGS) entry which is preliminary data.</text>
</comment>
<dbReference type="PANTHER" id="PTHR46157:SF4">
    <property type="entry name" value="K(+) EFFLUX ANTIPORTER 3, CHLOROPLASTIC"/>
    <property type="match status" value="1"/>
</dbReference>
<dbReference type="EMBL" id="VTUX01000009">
    <property type="protein sequence ID" value="KAA1188887.1"/>
    <property type="molecule type" value="Genomic_DNA"/>
</dbReference>
<dbReference type="InterPro" id="IPR004771">
    <property type="entry name" value="K/H_exchanger"/>
</dbReference>
<accession>A0A5B0WQM2</accession>
<organism evidence="13 14">
    <name type="scientific">Pseudohalioglobus sediminis</name>
    <dbReference type="NCBI Taxonomy" id="2606449"/>
    <lineage>
        <taxon>Bacteria</taxon>
        <taxon>Pseudomonadati</taxon>
        <taxon>Pseudomonadota</taxon>
        <taxon>Gammaproteobacteria</taxon>
        <taxon>Cellvibrionales</taxon>
        <taxon>Halieaceae</taxon>
        <taxon>Pseudohalioglobus</taxon>
    </lineage>
</organism>
<feature type="transmembrane region" description="Helical" evidence="11">
    <location>
        <begin position="29"/>
        <end position="47"/>
    </location>
</feature>
<feature type="transmembrane region" description="Helical" evidence="11">
    <location>
        <begin position="84"/>
        <end position="106"/>
    </location>
</feature>
<evidence type="ECO:0000256" key="1">
    <source>
        <dbReference type="ARBA" id="ARBA00004127"/>
    </source>
</evidence>
<dbReference type="GO" id="GO:0008324">
    <property type="term" value="F:monoatomic cation transmembrane transporter activity"/>
    <property type="evidence" value="ECO:0007669"/>
    <property type="project" value="InterPro"/>
</dbReference>
<evidence type="ECO:0000256" key="5">
    <source>
        <dbReference type="ARBA" id="ARBA00022538"/>
    </source>
</evidence>
<dbReference type="InterPro" id="IPR038770">
    <property type="entry name" value="Na+/solute_symporter_sf"/>
</dbReference>
<keyword evidence="4" id="KW-0050">Antiport</keyword>
<dbReference type="InterPro" id="IPR006153">
    <property type="entry name" value="Cation/H_exchanger_TM"/>
</dbReference>
<dbReference type="Gene3D" id="3.40.50.720">
    <property type="entry name" value="NAD(P)-binding Rossmann-like Domain"/>
    <property type="match status" value="1"/>
</dbReference>
<dbReference type="FunFam" id="3.40.50.720:FF:000036">
    <property type="entry name" value="Glutathione-regulated potassium-efflux system protein KefB"/>
    <property type="match status" value="1"/>
</dbReference>
<evidence type="ECO:0000256" key="7">
    <source>
        <dbReference type="ARBA" id="ARBA00022958"/>
    </source>
</evidence>
<dbReference type="GO" id="GO:0015297">
    <property type="term" value="F:antiporter activity"/>
    <property type="evidence" value="ECO:0007669"/>
    <property type="project" value="UniProtKB-KW"/>
</dbReference>
<keyword evidence="10 11" id="KW-0472">Membrane</keyword>
<keyword evidence="3" id="KW-0813">Transport</keyword>
<feature type="transmembrane region" description="Helical" evidence="11">
    <location>
        <begin position="53"/>
        <end position="72"/>
    </location>
</feature>
<dbReference type="InterPro" id="IPR003148">
    <property type="entry name" value="RCK_N"/>
</dbReference>
<evidence type="ECO:0000256" key="11">
    <source>
        <dbReference type="SAM" id="Phobius"/>
    </source>
</evidence>
<dbReference type="SUPFAM" id="SSF51735">
    <property type="entry name" value="NAD(P)-binding Rossmann-fold domains"/>
    <property type="match status" value="1"/>
</dbReference>
<evidence type="ECO:0000256" key="2">
    <source>
        <dbReference type="ARBA" id="ARBA00005551"/>
    </source>
</evidence>
<name>A0A5B0WQM2_9GAMM</name>
<keyword evidence="8 11" id="KW-1133">Transmembrane helix</keyword>
<proteinExistence type="inferred from homology"/>
<dbReference type="Pfam" id="PF02254">
    <property type="entry name" value="TrkA_N"/>
    <property type="match status" value="1"/>
</dbReference>
<dbReference type="RefSeq" id="WP_149612650.1">
    <property type="nucleotide sequence ID" value="NZ_VTUX01000009.1"/>
</dbReference>
<dbReference type="GO" id="GO:0006813">
    <property type="term" value="P:potassium ion transport"/>
    <property type="evidence" value="ECO:0007669"/>
    <property type="project" value="UniProtKB-KW"/>
</dbReference>
<feature type="transmembrane region" description="Helical" evidence="11">
    <location>
        <begin position="208"/>
        <end position="226"/>
    </location>
</feature>
<feature type="transmembrane region" description="Helical" evidence="11">
    <location>
        <begin position="288"/>
        <end position="308"/>
    </location>
</feature>
<dbReference type="Gene3D" id="1.20.1530.20">
    <property type="match status" value="1"/>
</dbReference>
<evidence type="ECO:0000256" key="4">
    <source>
        <dbReference type="ARBA" id="ARBA00022449"/>
    </source>
</evidence>
<evidence type="ECO:0000256" key="8">
    <source>
        <dbReference type="ARBA" id="ARBA00022989"/>
    </source>
</evidence>
<feature type="transmembrane region" description="Helical" evidence="11">
    <location>
        <begin position="353"/>
        <end position="372"/>
    </location>
</feature>
<dbReference type="Pfam" id="PF00999">
    <property type="entry name" value="Na_H_Exchanger"/>
    <property type="match status" value="1"/>
</dbReference>
<keyword evidence="9" id="KW-0406">Ion transport</keyword>
<evidence type="ECO:0000256" key="3">
    <source>
        <dbReference type="ARBA" id="ARBA00022448"/>
    </source>
</evidence>
<dbReference type="NCBIfam" id="TIGR00932">
    <property type="entry name" value="2a37"/>
    <property type="match status" value="1"/>
</dbReference>
<evidence type="ECO:0000313" key="14">
    <source>
        <dbReference type="Proteomes" id="UP000323708"/>
    </source>
</evidence>
<feature type="transmembrane region" description="Helical" evidence="11">
    <location>
        <begin position="145"/>
        <end position="164"/>
    </location>
</feature>
<evidence type="ECO:0000256" key="9">
    <source>
        <dbReference type="ARBA" id="ARBA00023065"/>
    </source>
</evidence>
<feature type="transmembrane region" description="Helical" evidence="11">
    <location>
        <begin position="6"/>
        <end position="22"/>
    </location>
</feature>
<keyword evidence="5" id="KW-0633">Potassium transport</keyword>
<feature type="transmembrane region" description="Helical" evidence="11">
    <location>
        <begin position="176"/>
        <end position="196"/>
    </location>
</feature>
<evidence type="ECO:0000256" key="6">
    <source>
        <dbReference type="ARBA" id="ARBA00022692"/>
    </source>
</evidence>
<comment type="subcellular location">
    <subcellularLocation>
        <location evidence="1">Endomembrane system</location>
        <topology evidence="1">Multi-pass membrane protein</topology>
    </subcellularLocation>
</comment>
<evidence type="ECO:0000256" key="10">
    <source>
        <dbReference type="ARBA" id="ARBA00023136"/>
    </source>
</evidence>
<dbReference type="GO" id="GO:0005886">
    <property type="term" value="C:plasma membrane"/>
    <property type="evidence" value="ECO:0007669"/>
    <property type="project" value="TreeGrafter"/>
</dbReference>